<dbReference type="Proteomes" id="UP001219525">
    <property type="component" value="Unassembled WGS sequence"/>
</dbReference>
<proteinExistence type="predicted"/>
<feature type="region of interest" description="Disordered" evidence="1">
    <location>
        <begin position="121"/>
        <end position="181"/>
    </location>
</feature>
<organism evidence="2 3">
    <name type="scientific">Mycena pura</name>
    <dbReference type="NCBI Taxonomy" id="153505"/>
    <lineage>
        <taxon>Eukaryota</taxon>
        <taxon>Fungi</taxon>
        <taxon>Dikarya</taxon>
        <taxon>Basidiomycota</taxon>
        <taxon>Agaricomycotina</taxon>
        <taxon>Agaricomycetes</taxon>
        <taxon>Agaricomycetidae</taxon>
        <taxon>Agaricales</taxon>
        <taxon>Marasmiineae</taxon>
        <taxon>Mycenaceae</taxon>
        <taxon>Mycena</taxon>
    </lineage>
</organism>
<evidence type="ECO:0000313" key="2">
    <source>
        <dbReference type="EMBL" id="KAJ7193448.1"/>
    </source>
</evidence>
<feature type="compositionally biased region" description="Basic residues" evidence="1">
    <location>
        <begin position="19"/>
        <end position="33"/>
    </location>
</feature>
<gene>
    <name evidence="2" type="ORF">GGX14DRAFT_405513</name>
</gene>
<accession>A0AAD6USD3</accession>
<dbReference type="AlphaFoldDB" id="A0AAD6USD3"/>
<evidence type="ECO:0000313" key="3">
    <source>
        <dbReference type="Proteomes" id="UP001219525"/>
    </source>
</evidence>
<protein>
    <submittedName>
        <fullName evidence="2">Uncharacterized protein</fullName>
    </submittedName>
</protein>
<feature type="region of interest" description="Disordered" evidence="1">
    <location>
        <begin position="237"/>
        <end position="265"/>
    </location>
</feature>
<keyword evidence="3" id="KW-1185">Reference proteome</keyword>
<comment type="caution">
    <text evidence="2">The sequence shown here is derived from an EMBL/GenBank/DDBJ whole genome shotgun (WGS) entry which is preliminary data.</text>
</comment>
<evidence type="ECO:0000256" key="1">
    <source>
        <dbReference type="SAM" id="MobiDB-lite"/>
    </source>
</evidence>
<reference evidence="2" key="1">
    <citation type="submission" date="2023-03" db="EMBL/GenBank/DDBJ databases">
        <title>Massive genome expansion in bonnet fungi (Mycena s.s.) driven by repeated elements and novel gene families across ecological guilds.</title>
        <authorList>
            <consortium name="Lawrence Berkeley National Laboratory"/>
            <person name="Harder C.B."/>
            <person name="Miyauchi S."/>
            <person name="Viragh M."/>
            <person name="Kuo A."/>
            <person name="Thoen E."/>
            <person name="Andreopoulos B."/>
            <person name="Lu D."/>
            <person name="Skrede I."/>
            <person name="Drula E."/>
            <person name="Henrissat B."/>
            <person name="Morin E."/>
            <person name="Kohler A."/>
            <person name="Barry K."/>
            <person name="LaButti K."/>
            <person name="Morin E."/>
            <person name="Salamov A."/>
            <person name="Lipzen A."/>
            <person name="Mereny Z."/>
            <person name="Hegedus B."/>
            <person name="Baldrian P."/>
            <person name="Stursova M."/>
            <person name="Weitz H."/>
            <person name="Taylor A."/>
            <person name="Grigoriev I.V."/>
            <person name="Nagy L.G."/>
            <person name="Martin F."/>
            <person name="Kauserud H."/>
        </authorList>
    </citation>
    <scope>NUCLEOTIDE SEQUENCE</scope>
    <source>
        <strain evidence="2">9144</strain>
    </source>
</reference>
<dbReference type="EMBL" id="JARJCW010000108">
    <property type="protein sequence ID" value="KAJ7193448.1"/>
    <property type="molecule type" value="Genomic_DNA"/>
</dbReference>
<sequence>MDSPTRSVLGKLPIVPNGTRHHVPATPRKRKTPTPKGYPPENAETPGSSNSIGLSTAPANGWVCSGPHLVLLAMAILIATSPSPGVAPLGDAEDEKFLGGDWVARAVWGLYQSVERWPKRRLTSSPHDSGAPAKRKPEAAAGPSKPAATRITVPEGTPLERSDALEKWTGPLQDGSEESEKALSLMDGDLYDFDLVKQALDNVVPKPVVERVDVAWESPLGAKVAKVAAPWRKWRFAPKPRSPSALSPPELNSEVIGEIPGLGYP</sequence>
<feature type="region of interest" description="Disordered" evidence="1">
    <location>
        <begin position="1"/>
        <end position="50"/>
    </location>
</feature>
<name>A0AAD6USD3_9AGAR</name>